<reference evidence="1" key="2">
    <citation type="submission" date="2020-09" db="EMBL/GenBank/DDBJ databases">
        <authorList>
            <person name="Sun Q."/>
            <person name="Zhou Y."/>
        </authorList>
    </citation>
    <scope>NUCLEOTIDE SEQUENCE</scope>
    <source>
        <strain evidence="1">CGMCC 4.7306</strain>
    </source>
</reference>
<dbReference type="EMBL" id="BMMZ01000001">
    <property type="protein sequence ID" value="GGL46788.1"/>
    <property type="molecule type" value="Genomic_DNA"/>
</dbReference>
<proteinExistence type="predicted"/>
<dbReference type="Proteomes" id="UP000613840">
    <property type="component" value="Unassembled WGS sequence"/>
</dbReference>
<name>A0A917RYU9_9ACTN</name>
<evidence type="ECO:0000313" key="1">
    <source>
        <dbReference type="EMBL" id="GGL46788.1"/>
    </source>
</evidence>
<reference evidence="1" key="1">
    <citation type="journal article" date="2014" name="Int. J. Syst. Evol. Microbiol.">
        <title>Complete genome sequence of Corynebacterium casei LMG S-19264T (=DSM 44701T), isolated from a smear-ripened cheese.</title>
        <authorList>
            <consortium name="US DOE Joint Genome Institute (JGI-PGF)"/>
            <person name="Walter F."/>
            <person name="Albersmeier A."/>
            <person name="Kalinowski J."/>
            <person name="Ruckert C."/>
        </authorList>
    </citation>
    <scope>NUCLEOTIDE SEQUENCE</scope>
    <source>
        <strain evidence="1">CGMCC 4.7306</strain>
    </source>
</reference>
<evidence type="ECO:0008006" key="3">
    <source>
        <dbReference type="Google" id="ProtNLM"/>
    </source>
</evidence>
<protein>
    <recommendedName>
        <fullName evidence="3">YjbR protein</fullName>
    </recommendedName>
</protein>
<dbReference type="RefSeq" id="WP_188893206.1">
    <property type="nucleotide sequence ID" value="NZ_BMMZ01000001.1"/>
</dbReference>
<comment type="caution">
    <text evidence="1">The sequence shown here is derived from an EMBL/GenBank/DDBJ whole genome shotgun (WGS) entry which is preliminary data.</text>
</comment>
<sequence length="109" mass="12317">MATWDDVEAIAGALPGAAIGRAPDDAPTYTVGRHPFARLRWSDEGREILQFWTMEPGIGEILADRRDTFVRIDSFKVKTSVWARLDRLDVQELVEILAESHRARRGVAR</sequence>
<keyword evidence="2" id="KW-1185">Reference proteome</keyword>
<accession>A0A917RYU9</accession>
<organism evidence="1 2">
    <name type="scientific">Microlunatus endophyticus</name>
    <dbReference type="NCBI Taxonomy" id="1716077"/>
    <lineage>
        <taxon>Bacteria</taxon>
        <taxon>Bacillati</taxon>
        <taxon>Actinomycetota</taxon>
        <taxon>Actinomycetes</taxon>
        <taxon>Propionibacteriales</taxon>
        <taxon>Propionibacteriaceae</taxon>
        <taxon>Microlunatus</taxon>
    </lineage>
</organism>
<gene>
    <name evidence="1" type="ORF">GCM10011575_00810</name>
</gene>
<dbReference type="AlphaFoldDB" id="A0A917RYU9"/>
<evidence type="ECO:0000313" key="2">
    <source>
        <dbReference type="Proteomes" id="UP000613840"/>
    </source>
</evidence>